<sequence length="232" mass="26886">MIGNSLLSRIQEKIPALINVGCVCHLANLCVQAAAKTLSVPDEEVLTDIFFHFHHSAKQKEVYKEFQAFMDTEPMKNLKHCANQWLGLEKWVKRALQQWPALRRYFVSHEDDNNDMLPFICKLSVVYCLPLHKIRLQDPSDFLQHNSPGCTWLYLERQSRCPFDRHSVCGLFGRTDITGAGRLQVLVYDWGNKTEHSFPVKEVRRKPPRRGPFNEHGNLTFSEGRTYTAWSV</sequence>
<reference evidence="1" key="1">
    <citation type="submission" date="2022-11" db="EMBL/GenBank/DDBJ databases">
        <title>Centuries of genome instability and evolution in soft-shell clam transmissible cancer (bioRxiv).</title>
        <authorList>
            <person name="Hart S.F.M."/>
            <person name="Yonemitsu M.A."/>
            <person name="Giersch R.M."/>
            <person name="Beal B.F."/>
            <person name="Arriagada G."/>
            <person name="Davis B.W."/>
            <person name="Ostrander E.A."/>
            <person name="Goff S.P."/>
            <person name="Metzger M.J."/>
        </authorList>
    </citation>
    <scope>NUCLEOTIDE SEQUENCE</scope>
    <source>
        <strain evidence="1">MELC-2E11</strain>
        <tissue evidence="1">Siphon/mantle</tissue>
    </source>
</reference>
<keyword evidence="2" id="KW-1185">Reference proteome</keyword>
<name>A0ABY7EKA3_MYAAR</name>
<organism evidence="1 2">
    <name type="scientific">Mya arenaria</name>
    <name type="common">Soft-shell clam</name>
    <dbReference type="NCBI Taxonomy" id="6604"/>
    <lineage>
        <taxon>Eukaryota</taxon>
        <taxon>Metazoa</taxon>
        <taxon>Spiralia</taxon>
        <taxon>Lophotrochozoa</taxon>
        <taxon>Mollusca</taxon>
        <taxon>Bivalvia</taxon>
        <taxon>Autobranchia</taxon>
        <taxon>Heteroconchia</taxon>
        <taxon>Euheterodonta</taxon>
        <taxon>Imparidentia</taxon>
        <taxon>Neoheterodontei</taxon>
        <taxon>Myida</taxon>
        <taxon>Myoidea</taxon>
        <taxon>Myidae</taxon>
        <taxon>Mya</taxon>
    </lineage>
</organism>
<gene>
    <name evidence="1" type="ORF">MAR_034671</name>
</gene>
<dbReference type="EMBL" id="CP111018">
    <property type="protein sequence ID" value="WAR09595.1"/>
    <property type="molecule type" value="Genomic_DNA"/>
</dbReference>
<protein>
    <submittedName>
        <fullName evidence="1">Uncharacterized protein</fullName>
    </submittedName>
</protein>
<evidence type="ECO:0000313" key="1">
    <source>
        <dbReference type="EMBL" id="WAR09595.1"/>
    </source>
</evidence>
<dbReference type="Proteomes" id="UP001164746">
    <property type="component" value="Chromosome 7"/>
</dbReference>
<proteinExistence type="predicted"/>
<accession>A0ABY7EKA3</accession>
<dbReference type="PANTHER" id="PTHR37162:SF1">
    <property type="entry name" value="BED-TYPE DOMAIN-CONTAINING PROTEIN"/>
    <property type="match status" value="1"/>
</dbReference>
<dbReference type="PANTHER" id="PTHR37162">
    <property type="entry name" value="HAT FAMILY DIMERISATION DOMAINCONTAINING PROTEIN-RELATED"/>
    <property type="match status" value="1"/>
</dbReference>
<evidence type="ECO:0000313" key="2">
    <source>
        <dbReference type="Proteomes" id="UP001164746"/>
    </source>
</evidence>